<dbReference type="Gramene" id="EFJ29925">
    <property type="protein sequence ID" value="EFJ29925"/>
    <property type="gene ID" value="SELMODRAFT_231246"/>
</dbReference>
<dbReference type="FunFam" id="3.40.50.300:FF:000504">
    <property type="entry name" value="ABC transporter G family member 11"/>
    <property type="match status" value="1"/>
</dbReference>
<proteinExistence type="inferred from homology"/>
<organism evidence="13">
    <name type="scientific">Selaginella moellendorffii</name>
    <name type="common">Spikemoss</name>
    <dbReference type="NCBI Taxonomy" id="88036"/>
    <lineage>
        <taxon>Eukaryota</taxon>
        <taxon>Viridiplantae</taxon>
        <taxon>Streptophyta</taxon>
        <taxon>Embryophyta</taxon>
        <taxon>Tracheophyta</taxon>
        <taxon>Lycopodiopsida</taxon>
        <taxon>Selaginellales</taxon>
        <taxon>Selaginellaceae</taxon>
        <taxon>Selaginella</taxon>
    </lineage>
</organism>
<dbReference type="OMA" id="MAVTYWM"/>
<evidence type="ECO:0000256" key="7">
    <source>
        <dbReference type="ARBA" id="ARBA00022840"/>
    </source>
</evidence>
<dbReference type="GO" id="GO:0140359">
    <property type="term" value="F:ABC-type transporter activity"/>
    <property type="evidence" value="ECO:0007669"/>
    <property type="project" value="InterPro"/>
</dbReference>
<evidence type="ECO:0000313" key="12">
    <source>
        <dbReference type="EMBL" id="EFJ29925.1"/>
    </source>
</evidence>
<reference evidence="12 13" key="1">
    <citation type="journal article" date="2011" name="Science">
        <title>The Selaginella genome identifies genetic changes associated with the evolution of vascular plants.</title>
        <authorList>
            <person name="Banks J.A."/>
            <person name="Nishiyama T."/>
            <person name="Hasebe M."/>
            <person name="Bowman J.L."/>
            <person name="Gribskov M."/>
            <person name="dePamphilis C."/>
            <person name="Albert V.A."/>
            <person name="Aono N."/>
            <person name="Aoyama T."/>
            <person name="Ambrose B.A."/>
            <person name="Ashton N.W."/>
            <person name="Axtell M.J."/>
            <person name="Barker E."/>
            <person name="Barker M.S."/>
            <person name="Bennetzen J.L."/>
            <person name="Bonawitz N.D."/>
            <person name="Chapple C."/>
            <person name="Cheng C."/>
            <person name="Correa L.G."/>
            <person name="Dacre M."/>
            <person name="DeBarry J."/>
            <person name="Dreyer I."/>
            <person name="Elias M."/>
            <person name="Engstrom E.M."/>
            <person name="Estelle M."/>
            <person name="Feng L."/>
            <person name="Finet C."/>
            <person name="Floyd S.K."/>
            <person name="Frommer W.B."/>
            <person name="Fujita T."/>
            <person name="Gramzow L."/>
            <person name="Gutensohn M."/>
            <person name="Harholt J."/>
            <person name="Hattori M."/>
            <person name="Heyl A."/>
            <person name="Hirai T."/>
            <person name="Hiwatashi Y."/>
            <person name="Ishikawa M."/>
            <person name="Iwata M."/>
            <person name="Karol K.G."/>
            <person name="Koehler B."/>
            <person name="Kolukisaoglu U."/>
            <person name="Kubo M."/>
            <person name="Kurata T."/>
            <person name="Lalonde S."/>
            <person name="Li K."/>
            <person name="Li Y."/>
            <person name="Litt A."/>
            <person name="Lyons E."/>
            <person name="Manning G."/>
            <person name="Maruyama T."/>
            <person name="Michael T.P."/>
            <person name="Mikami K."/>
            <person name="Miyazaki S."/>
            <person name="Morinaga S."/>
            <person name="Murata T."/>
            <person name="Mueller-Roeber B."/>
            <person name="Nelson D.R."/>
            <person name="Obara M."/>
            <person name="Oguri Y."/>
            <person name="Olmstead R.G."/>
            <person name="Onodera N."/>
            <person name="Petersen B.L."/>
            <person name="Pils B."/>
            <person name="Prigge M."/>
            <person name="Rensing S.A."/>
            <person name="Riano-Pachon D.M."/>
            <person name="Roberts A.W."/>
            <person name="Sato Y."/>
            <person name="Scheller H.V."/>
            <person name="Schulz B."/>
            <person name="Schulz C."/>
            <person name="Shakirov E.V."/>
            <person name="Shibagaki N."/>
            <person name="Shinohara N."/>
            <person name="Shippen D.E."/>
            <person name="Soerensen I."/>
            <person name="Sotooka R."/>
            <person name="Sugimoto N."/>
            <person name="Sugita M."/>
            <person name="Sumikawa N."/>
            <person name="Tanurdzic M."/>
            <person name="Theissen G."/>
            <person name="Ulvskov P."/>
            <person name="Wakazuki S."/>
            <person name="Weng J.K."/>
            <person name="Willats W.W."/>
            <person name="Wipf D."/>
            <person name="Wolf P.G."/>
            <person name="Yang L."/>
            <person name="Zimmer A.D."/>
            <person name="Zhu Q."/>
            <person name="Mitros T."/>
            <person name="Hellsten U."/>
            <person name="Loque D."/>
            <person name="Otillar R."/>
            <person name="Salamov A."/>
            <person name="Schmutz J."/>
            <person name="Shapiro H."/>
            <person name="Lindquist E."/>
            <person name="Lucas S."/>
            <person name="Rokhsar D."/>
            <person name="Grigoriev I.V."/>
        </authorList>
    </citation>
    <scope>NUCLEOTIDE SEQUENCE [LARGE SCALE GENOMIC DNA]</scope>
</reference>
<comment type="subcellular location">
    <subcellularLocation>
        <location evidence="1">Membrane</location>
        <topology evidence="1">Multi-pass membrane protein</topology>
    </subcellularLocation>
</comment>
<dbReference type="PROSITE" id="PS00211">
    <property type="entry name" value="ABC_TRANSPORTER_1"/>
    <property type="match status" value="1"/>
</dbReference>
<evidence type="ECO:0000256" key="2">
    <source>
        <dbReference type="ARBA" id="ARBA00005814"/>
    </source>
</evidence>
<dbReference type="GO" id="GO:0022857">
    <property type="term" value="F:transmembrane transporter activity"/>
    <property type="evidence" value="ECO:0000318"/>
    <property type="project" value="GO_Central"/>
</dbReference>
<dbReference type="InterPro" id="IPR027417">
    <property type="entry name" value="P-loop_NTPase"/>
</dbReference>
<dbReference type="Pfam" id="PF19055">
    <property type="entry name" value="ABC2_membrane_7"/>
    <property type="match status" value="1"/>
</dbReference>
<keyword evidence="5 10" id="KW-0812">Transmembrane</keyword>
<gene>
    <name evidence="12" type="primary">SmABCG42</name>
    <name evidence="12" type="ORF">SELMODRAFT_231246</name>
</gene>
<evidence type="ECO:0000256" key="10">
    <source>
        <dbReference type="SAM" id="Phobius"/>
    </source>
</evidence>
<dbReference type="KEGG" id="smo:SELMODRAFT_231246"/>
<dbReference type="PANTHER" id="PTHR48042">
    <property type="entry name" value="ABC TRANSPORTER G FAMILY MEMBER 11"/>
    <property type="match status" value="1"/>
</dbReference>
<dbReference type="Proteomes" id="UP000001514">
    <property type="component" value="Unassembled WGS sequence"/>
</dbReference>
<dbReference type="GO" id="GO:0009651">
    <property type="term" value="P:response to salt stress"/>
    <property type="evidence" value="ECO:0007669"/>
    <property type="project" value="UniProtKB-ARBA"/>
</dbReference>
<dbReference type="eggNOG" id="KOG0061">
    <property type="taxonomic scope" value="Eukaryota"/>
</dbReference>
<name>D8RCY5_SELML</name>
<dbReference type="InterPro" id="IPR003593">
    <property type="entry name" value="AAA+_ATPase"/>
</dbReference>
<dbReference type="GO" id="GO:0055085">
    <property type="term" value="P:transmembrane transport"/>
    <property type="evidence" value="ECO:0000318"/>
    <property type="project" value="GO_Central"/>
</dbReference>
<dbReference type="SUPFAM" id="SSF52540">
    <property type="entry name" value="P-loop containing nucleoside triphosphate hydrolases"/>
    <property type="match status" value="1"/>
</dbReference>
<protein>
    <submittedName>
        <fullName evidence="12">ATP-binding cassette transporter</fullName>
    </submittedName>
</protein>
<feature type="domain" description="ABC transporter" evidence="11">
    <location>
        <begin position="48"/>
        <end position="291"/>
    </location>
</feature>
<dbReference type="InterPro" id="IPR017871">
    <property type="entry name" value="ABC_transporter-like_CS"/>
</dbReference>
<dbReference type="PANTHER" id="PTHR48042:SF11">
    <property type="entry name" value="ABC TRANSPORTER G FAMILY MEMBER 11"/>
    <property type="match status" value="1"/>
</dbReference>
<dbReference type="SMART" id="SM00382">
    <property type="entry name" value="AAA"/>
    <property type="match status" value="1"/>
</dbReference>
<feature type="transmembrane region" description="Helical" evidence="10">
    <location>
        <begin position="474"/>
        <end position="498"/>
    </location>
</feature>
<dbReference type="Pfam" id="PF01061">
    <property type="entry name" value="ABC2_membrane"/>
    <property type="match status" value="1"/>
</dbReference>
<dbReference type="EMBL" id="GL377576">
    <property type="protein sequence ID" value="EFJ29925.1"/>
    <property type="molecule type" value="Genomic_DNA"/>
</dbReference>
<dbReference type="CDD" id="cd03213">
    <property type="entry name" value="ABCG_EPDR"/>
    <property type="match status" value="1"/>
</dbReference>
<dbReference type="InterPro" id="IPR052215">
    <property type="entry name" value="Plant_ABCG"/>
</dbReference>
<evidence type="ECO:0000256" key="5">
    <source>
        <dbReference type="ARBA" id="ARBA00022692"/>
    </source>
</evidence>
<feature type="transmembrane region" description="Helical" evidence="10">
    <location>
        <begin position="626"/>
        <end position="647"/>
    </location>
</feature>
<feature type="transmembrane region" description="Helical" evidence="10">
    <location>
        <begin position="433"/>
        <end position="454"/>
    </location>
</feature>
<feature type="transmembrane region" description="Helical" evidence="10">
    <location>
        <begin position="510"/>
        <end position="532"/>
    </location>
</feature>
<keyword evidence="8 10" id="KW-1133">Transmembrane helix</keyword>
<evidence type="ECO:0000259" key="11">
    <source>
        <dbReference type="PROSITE" id="PS50893"/>
    </source>
</evidence>
<dbReference type="OrthoDB" id="66620at2759"/>
<dbReference type="InterPro" id="IPR043926">
    <property type="entry name" value="ABCG_dom"/>
</dbReference>
<dbReference type="FunCoup" id="D8RCY5">
    <property type="interactions" value="190"/>
</dbReference>
<keyword evidence="4" id="KW-0597">Phosphoprotein</keyword>
<evidence type="ECO:0000256" key="4">
    <source>
        <dbReference type="ARBA" id="ARBA00022553"/>
    </source>
</evidence>
<feature type="transmembrane region" description="Helical" evidence="10">
    <location>
        <begin position="400"/>
        <end position="421"/>
    </location>
</feature>
<dbReference type="InterPro" id="IPR013525">
    <property type="entry name" value="ABC2_TM"/>
</dbReference>
<dbReference type="HOGENOM" id="CLU_000604_57_7_1"/>
<comment type="similarity">
    <text evidence="2">Belongs to the ABC transporter superfamily. ABCG family. Eye pigment precursor importer (TC 3.A.1.204) subfamily.</text>
</comment>
<feature type="transmembrane region" description="Helical" evidence="10">
    <location>
        <begin position="538"/>
        <end position="561"/>
    </location>
</feature>
<keyword evidence="13" id="KW-1185">Reference proteome</keyword>
<evidence type="ECO:0000256" key="6">
    <source>
        <dbReference type="ARBA" id="ARBA00022741"/>
    </source>
</evidence>
<dbReference type="GO" id="GO:0005524">
    <property type="term" value="F:ATP binding"/>
    <property type="evidence" value="ECO:0007669"/>
    <property type="project" value="UniProtKB-KW"/>
</dbReference>
<sequence>MDSCAARSSNVAVGGLSPLSHALWKTIPGGGGGDGGIVPEAMDVSARLAWRDLFVTASNARGEVQVLLHRLSGYAEPGNITAIMGPSGSGKSTLLDTLAGRLAKNTTLTGEIFLNGRKKQLSYGVAAYVTQDDTLIGTLTVRETIAFSANLRLPDRMPASKKRAIVESTIVEMGLQESADTAIGNWHLRGLSGGEKRRVSIALEILTRPRLLFLDEPTSGLDSASAFFVTQTLKNLARDGRTVIASIHQPSSEVFELFDNLCLLSQGKLIYFGNGYGAREFFADAGFPCPELRNPSDHYLRAVNADFDRVQATLRGALKLKDLEYADPLDRVSTSKVIAILVEAFQSSGYAMMMAAKVHEVSQTKGVVLQSTGSHASFFMQAATLTLRSFKNMTRDMGYYWLRLAIYVILNIGIGTLYFRIGTDYGSISARAACMSYVGGFLTFMSIGGFPSFVEDIKVFSRERLNGHYGVAAFIIGNTLSSLPFLLLIALVSGGISYNMVKLHPGVDHFFYFVLNLFASVAAVESLMMTVASLVPNFLMGIITGAGIQGVFLLVAGFFRLPDDLPKFFWKYPMSYIGFHMYSLQGMYENDFRGLEFGNKVPGLPTIPGEFVLEDVYQINMARSKWWNLGIIFLMILAYRLLFFLVIKFAENVRPGLSRVIAKSKANLLLRNNSALQTAIRPVTHSPPPKELKVAPAYTP</sequence>
<evidence type="ECO:0000256" key="8">
    <source>
        <dbReference type="ARBA" id="ARBA00022989"/>
    </source>
</evidence>
<dbReference type="InterPro" id="IPR003439">
    <property type="entry name" value="ABC_transporter-like_ATP-bd"/>
</dbReference>
<accession>D8RCY5</accession>
<dbReference type="GO" id="GO:0005886">
    <property type="term" value="C:plasma membrane"/>
    <property type="evidence" value="ECO:0000318"/>
    <property type="project" value="GO_Central"/>
</dbReference>
<dbReference type="GO" id="GO:0016887">
    <property type="term" value="F:ATP hydrolysis activity"/>
    <property type="evidence" value="ECO:0007669"/>
    <property type="project" value="InterPro"/>
</dbReference>
<evidence type="ECO:0000256" key="1">
    <source>
        <dbReference type="ARBA" id="ARBA00004141"/>
    </source>
</evidence>
<dbReference type="GeneID" id="9658870"/>
<keyword evidence="6" id="KW-0547">Nucleotide-binding</keyword>
<dbReference type="InParanoid" id="D8RCY5"/>
<dbReference type="AlphaFoldDB" id="D8RCY5"/>
<keyword evidence="7 12" id="KW-0067">ATP-binding</keyword>
<keyword evidence="9 10" id="KW-0472">Membrane</keyword>
<dbReference type="Gene3D" id="3.40.50.300">
    <property type="entry name" value="P-loop containing nucleotide triphosphate hydrolases"/>
    <property type="match status" value="1"/>
</dbReference>
<evidence type="ECO:0000313" key="13">
    <source>
        <dbReference type="Proteomes" id="UP000001514"/>
    </source>
</evidence>
<evidence type="ECO:0000256" key="3">
    <source>
        <dbReference type="ARBA" id="ARBA00022448"/>
    </source>
</evidence>
<dbReference type="PROSITE" id="PS50893">
    <property type="entry name" value="ABC_TRANSPORTER_2"/>
    <property type="match status" value="1"/>
</dbReference>
<dbReference type="Pfam" id="PF00005">
    <property type="entry name" value="ABC_tran"/>
    <property type="match status" value="1"/>
</dbReference>
<evidence type="ECO:0000256" key="9">
    <source>
        <dbReference type="ARBA" id="ARBA00023136"/>
    </source>
</evidence>
<keyword evidence="3" id="KW-0813">Transport</keyword>